<dbReference type="GO" id="GO:0031640">
    <property type="term" value="P:killing of cells of another organism"/>
    <property type="evidence" value="ECO:0007669"/>
    <property type="project" value="UniProtKB-KW"/>
</dbReference>
<dbReference type="GO" id="GO:0042742">
    <property type="term" value="P:defense response to bacterium"/>
    <property type="evidence" value="ECO:0007669"/>
    <property type="project" value="UniProtKB-KW"/>
</dbReference>
<name>A0A3T0IHR9_9CAUD</name>
<dbReference type="CDD" id="cd12797">
    <property type="entry name" value="M23_peptidase"/>
    <property type="match status" value="1"/>
</dbReference>
<keyword evidence="3" id="KW-0812">Transmembrane</keyword>
<sequence length="240" mass="26933">MKVKLNGNDFFQVSSPYGSIDSVHRTAHTGIDLVMESGTKLYSPVDGVVERVVDYGSQNIGKGVIIRTQQGETVIMGHLSDTSATQVGEELSRGEFIGLSGNTGNSTGAHLHLGLKDVNGNFKNPESLLNDNYKKFLGNRESLNPIEDKGLIEFLNDWRKEGFFHALYGKSFFDVMKDTFIEFFRDLGQCIVDNADLFFLIPAILLMFATFFIGKNKYTKFIVPLWMGYFVSTIVHKIYM</sequence>
<feature type="domain" description="M23ase beta-sheet core" evidence="4">
    <location>
        <begin position="27"/>
        <end position="124"/>
    </location>
</feature>
<dbReference type="Proteomes" id="UP000287896">
    <property type="component" value="Segment"/>
</dbReference>
<feature type="transmembrane region" description="Helical" evidence="3">
    <location>
        <begin position="197"/>
        <end position="214"/>
    </location>
</feature>
<keyword evidence="3" id="KW-1133">Transmembrane helix</keyword>
<dbReference type="InterPro" id="IPR016047">
    <property type="entry name" value="M23ase_b-sheet_dom"/>
</dbReference>
<dbReference type="SUPFAM" id="SSF51261">
    <property type="entry name" value="Duplicated hybrid motif"/>
    <property type="match status" value="1"/>
</dbReference>
<dbReference type="Pfam" id="PF01551">
    <property type="entry name" value="Peptidase_M23"/>
    <property type="match status" value="1"/>
</dbReference>
<dbReference type="Gene3D" id="2.70.70.10">
    <property type="entry name" value="Glucose Permease (Domain IIA)"/>
    <property type="match status" value="1"/>
</dbReference>
<dbReference type="EMBL" id="MK288021">
    <property type="protein sequence ID" value="AZU98958.1"/>
    <property type="molecule type" value="Genomic_DNA"/>
</dbReference>
<feature type="transmembrane region" description="Helical" evidence="3">
    <location>
        <begin position="221"/>
        <end position="239"/>
    </location>
</feature>
<evidence type="ECO:0000313" key="5">
    <source>
        <dbReference type="EMBL" id="AZU98958.1"/>
    </source>
</evidence>
<keyword evidence="2" id="KW-0081">Bacteriolytic enzyme</keyword>
<protein>
    <submittedName>
        <fullName evidence="5">M23 peptidase domain containing protein</fullName>
    </submittedName>
</protein>
<reference evidence="5 6" key="1">
    <citation type="submission" date="2018-12" db="EMBL/GenBank/DDBJ databases">
        <title>Characterization of a novel siphovirus infacting Bacillus anthracis.</title>
        <authorList>
            <person name="Hu X."/>
            <person name="Wan X."/>
            <person name="Geng P."/>
            <person name="Yuan Z."/>
        </authorList>
    </citation>
    <scope>NUCLEOTIDE SEQUENCE [LARGE SCALE GENOMIC DNA]</scope>
</reference>
<evidence type="ECO:0000256" key="2">
    <source>
        <dbReference type="ARBA" id="ARBA00022638"/>
    </source>
</evidence>
<evidence type="ECO:0000256" key="1">
    <source>
        <dbReference type="ARBA" id="ARBA00022529"/>
    </source>
</evidence>
<evidence type="ECO:0000259" key="4">
    <source>
        <dbReference type="Pfam" id="PF01551"/>
    </source>
</evidence>
<keyword evidence="3" id="KW-0472">Membrane</keyword>
<evidence type="ECO:0000256" key="3">
    <source>
        <dbReference type="SAM" id="Phobius"/>
    </source>
</evidence>
<proteinExistence type="predicted"/>
<evidence type="ECO:0000313" key="6">
    <source>
        <dbReference type="Proteomes" id="UP000287896"/>
    </source>
</evidence>
<keyword evidence="6" id="KW-1185">Reference proteome</keyword>
<organism evidence="5 6">
    <name type="scientific">Bacillus phage pW2</name>
    <dbReference type="NCBI Taxonomy" id="2500559"/>
    <lineage>
        <taxon>Viruses</taxon>
        <taxon>Duplodnaviria</taxon>
        <taxon>Heunggongvirae</taxon>
        <taxon>Uroviricota</taxon>
        <taxon>Caudoviricetes</taxon>
        <taxon>Joanripponvirinae</taxon>
        <taxon>Sophritavirus</taxon>
        <taxon>Sophritavirus pW2</taxon>
    </lineage>
</organism>
<dbReference type="InterPro" id="IPR050570">
    <property type="entry name" value="Cell_wall_metabolism_enzyme"/>
</dbReference>
<dbReference type="PANTHER" id="PTHR21666:SF270">
    <property type="entry name" value="MUREIN HYDROLASE ACTIVATOR ENVC"/>
    <property type="match status" value="1"/>
</dbReference>
<dbReference type="PANTHER" id="PTHR21666">
    <property type="entry name" value="PEPTIDASE-RELATED"/>
    <property type="match status" value="1"/>
</dbReference>
<gene>
    <name evidence="5" type="ORF">pW2_126</name>
</gene>
<keyword evidence="1" id="KW-0929">Antimicrobial</keyword>
<dbReference type="GO" id="GO:0004222">
    <property type="term" value="F:metalloendopeptidase activity"/>
    <property type="evidence" value="ECO:0007669"/>
    <property type="project" value="TreeGrafter"/>
</dbReference>
<accession>A0A3T0IHR9</accession>
<dbReference type="InterPro" id="IPR011055">
    <property type="entry name" value="Dup_hybrid_motif"/>
</dbReference>